<evidence type="ECO:0000313" key="1">
    <source>
        <dbReference type="EMBL" id="DAF52083.1"/>
    </source>
</evidence>
<reference evidence="1" key="1">
    <citation type="journal article" date="2021" name="Proc. Natl. Acad. Sci. U.S.A.">
        <title>A Catalog of Tens of Thousands of Viruses from Human Metagenomes Reveals Hidden Associations with Chronic Diseases.</title>
        <authorList>
            <person name="Tisza M.J."/>
            <person name="Buck C.B."/>
        </authorList>
    </citation>
    <scope>NUCLEOTIDE SEQUENCE</scope>
    <source>
        <strain evidence="1">CtPoO4</strain>
    </source>
</reference>
<dbReference type="EMBL" id="BK032629">
    <property type="protein sequence ID" value="DAF52083.1"/>
    <property type="molecule type" value="Genomic_DNA"/>
</dbReference>
<accession>A0A8S5SMP4</accession>
<sequence length="169" mass="18235">MATQDLLTYKCKSLGYAEVGAGAEASHTPLMGVLEGLSISQETASESAINGEFYDTPLDSVGTLGSYKIEFDLVKYKPEEIAAMEGGEFTAATGLYTMPSSFTNVYKQFKLEFYNGIDYIVIYKGKVATNWDGTDLKTAPLKLHIAITAIVDNDGKTVEMKMAKPSDGG</sequence>
<name>A0A8S5SMP4_9CAUD</name>
<protein>
    <submittedName>
        <fullName evidence="1">Uncharacterized protein</fullName>
    </submittedName>
</protein>
<proteinExistence type="predicted"/>
<organism evidence="1">
    <name type="scientific">Myoviridae sp. ctPoO4</name>
    <dbReference type="NCBI Taxonomy" id="2827685"/>
    <lineage>
        <taxon>Viruses</taxon>
        <taxon>Duplodnaviria</taxon>
        <taxon>Heunggongvirae</taxon>
        <taxon>Uroviricota</taxon>
        <taxon>Caudoviricetes</taxon>
    </lineage>
</organism>